<dbReference type="GO" id="GO:0022857">
    <property type="term" value="F:transmembrane transporter activity"/>
    <property type="evidence" value="ECO:0007669"/>
    <property type="project" value="TreeGrafter"/>
</dbReference>
<feature type="transmembrane region" description="Helical" evidence="8">
    <location>
        <begin position="83"/>
        <end position="108"/>
    </location>
</feature>
<feature type="region of interest" description="Disordered" evidence="7">
    <location>
        <begin position="1"/>
        <end position="55"/>
    </location>
</feature>
<dbReference type="Gene3D" id="1.20.1640.10">
    <property type="entry name" value="Multidrug efflux transporter AcrB transmembrane domain"/>
    <property type="match status" value="2"/>
</dbReference>
<dbReference type="SUPFAM" id="SSF82866">
    <property type="entry name" value="Multidrug efflux transporter AcrB transmembrane domain"/>
    <property type="match status" value="2"/>
</dbReference>
<evidence type="ECO:0000256" key="7">
    <source>
        <dbReference type="SAM" id="MobiDB-lite"/>
    </source>
</evidence>
<comment type="similarity">
    <text evidence="6">Belongs to the dispatched family.</text>
</comment>
<feature type="domain" description="SSD" evidence="9">
    <location>
        <begin position="402"/>
        <end position="543"/>
    </location>
</feature>
<gene>
    <name evidence="10" type="ORF">PPAR1163_LOCUS20042</name>
</gene>
<keyword evidence="4 8" id="KW-0472">Membrane</keyword>
<feature type="transmembrane region" description="Helical" evidence="8">
    <location>
        <begin position="978"/>
        <end position="1008"/>
    </location>
</feature>
<feature type="transmembrane region" description="Helical" evidence="8">
    <location>
        <begin position="401"/>
        <end position="421"/>
    </location>
</feature>
<feature type="compositionally biased region" description="Basic and acidic residues" evidence="7">
    <location>
        <begin position="16"/>
        <end position="30"/>
    </location>
</feature>
<dbReference type="PANTHER" id="PTHR45951:SF7">
    <property type="entry name" value="SSD DOMAIN-CONTAINING PROTEIN"/>
    <property type="match status" value="1"/>
</dbReference>
<feature type="transmembrane region" description="Helical" evidence="8">
    <location>
        <begin position="594"/>
        <end position="613"/>
    </location>
</feature>
<feature type="transmembrane region" description="Helical" evidence="8">
    <location>
        <begin position="374"/>
        <end position="395"/>
    </location>
</feature>
<proteinExistence type="inferred from homology"/>
<protein>
    <recommendedName>
        <fullName evidence="9">SSD domain-containing protein</fullName>
    </recommendedName>
</protein>
<dbReference type="InterPro" id="IPR052081">
    <property type="entry name" value="Dispatched_Hh_regulator"/>
</dbReference>
<keyword evidence="3 8" id="KW-1133">Transmembrane helix</keyword>
<evidence type="ECO:0000313" key="10">
    <source>
        <dbReference type="EMBL" id="CAD9261662.1"/>
    </source>
</evidence>
<evidence type="ECO:0000259" key="9">
    <source>
        <dbReference type="PROSITE" id="PS50156"/>
    </source>
</evidence>
<sequence>MSDGKESEGSTTVETKAGEYEIVPRNERAFDSPVPSPAAATSGGPKPILKKRPSLGDYADMDDDMKAKSITWKLTGYMARKPVSSFSCCCGFIIVLVVIVVASGLAGITTPSTYDWTIASTEESKNLDAYDDATDQVDLPANLQGTRRERANMADVWYLYKSDDGTEIFTPARLQEICVIERILIANEDFMNFCKIRPEVDDWEPLGVDSCEIPDSSVVQIFYNFTLPSDFIADDGCRLLSDAEVRAKADELYAAVETEEGIAAFGYLLDKDTLERGYSTRTQSQWYLGGPLEGYNTQLDDSSDQFADYQNFLAADDGSVGGVEKELFEYFDIDSNEDNFFPYYPSPYRSDVEEEGMEILWTSIPMRENEFVRLVEADLFFSIFSIIFVFGWIRFHLGNTFMAIIGILQIVASIPLTLLVYRGIYQIPFFQQLHALTLFIILGVGADDIFVFVDGWKQGAPPADTPPPEDEEAATEAIHERLYRTYVHTREAVFNTSFTTAFAFIATGASPLMPISTFGYFAATCIVINYVLVMTLTPPTVIVAEKHFGMAWPCCKKTGADVESSEGSAESDEDEETIVDKYYIPLMKSEIKGVPVFSVTCIVTLFAVAIFLLTRGLMLEPPEEQEQWFPPDHIMQRAENSAVDDYISGGEDTYTHIDVTIGVSGIDRGNFNVYIPADNRGDAEFDENFNFYEEQCQRMLLRACDDIQTFSCTEDGCAPLTTLARPDTTECFIGHFHQWLADEGITTDPYSLSEADFYAQLTTFRETQTKEDGESWAYDIGIIDGVLKFVSFSFTSSMEMLAPYDEKGPVLDRMEDFLDHVKSYEECDVCSCGSIMQTSGIWTWYRSEEGLLIGFYNGLAISFPVAFIVLLFSTGNILLALYAIMTVFFIVFGVLGFVQLLGWPIGVSESVAGIIIVGFSVDYTVHLGHMYMQGDKHDFFERAARFEYASKTMVATVVAGAVTTLGAGVFLFPAQLIFFVKMAILICTTIILSWIYSLFFFMGLLYVAGPQYDSFKVMPAFKWCYEKIKGDKAD</sequence>
<dbReference type="InterPro" id="IPR003392">
    <property type="entry name" value="PTHD_SSD"/>
</dbReference>
<dbReference type="PANTHER" id="PTHR45951">
    <property type="entry name" value="PROTEIN DISPATCHED-RELATED"/>
    <property type="match status" value="1"/>
</dbReference>
<dbReference type="PROSITE" id="PS50156">
    <property type="entry name" value="SSD"/>
    <property type="match status" value="1"/>
</dbReference>
<keyword evidence="5" id="KW-0325">Glycoprotein</keyword>
<evidence type="ECO:0000256" key="8">
    <source>
        <dbReference type="SAM" id="Phobius"/>
    </source>
</evidence>
<evidence type="ECO:0000256" key="6">
    <source>
        <dbReference type="ARBA" id="ARBA00038046"/>
    </source>
</evidence>
<dbReference type="AlphaFoldDB" id="A0A7S1XVU7"/>
<evidence type="ECO:0000256" key="5">
    <source>
        <dbReference type="ARBA" id="ARBA00023180"/>
    </source>
</evidence>
<accession>A0A7S1XVU7</accession>
<feature type="transmembrane region" description="Helical" evidence="8">
    <location>
        <begin position="953"/>
        <end position="972"/>
    </location>
</feature>
<feature type="transmembrane region" description="Helical" evidence="8">
    <location>
        <begin position="879"/>
        <end position="905"/>
    </location>
</feature>
<evidence type="ECO:0000256" key="4">
    <source>
        <dbReference type="ARBA" id="ARBA00023136"/>
    </source>
</evidence>
<keyword evidence="2 8" id="KW-0812">Transmembrane</keyword>
<evidence type="ECO:0000256" key="1">
    <source>
        <dbReference type="ARBA" id="ARBA00004141"/>
    </source>
</evidence>
<evidence type="ECO:0000256" key="3">
    <source>
        <dbReference type="ARBA" id="ARBA00022989"/>
    </source>
</evidence>
<reference evidence="10" key="1">
    <citation type="submission" date="2021-01" db="EMBL/GenBank/DDBJ databases">
        <authorList>
            <person name="Corre E."/>
            <person name="Pelletier E."/>
            <person name="Niang G."/>
            <person name="Scheremetjew M."/>
            <person name="Finn R."/>
            <person name="Kale V."/>
            <person name="Holt S."/>
            <person name="Cochrane G."/>
            <person name="Meng A."/>
            <person name="Brown T."/>
            <person name="Cohen L."/>
        </authorList>
    </citation>
    <scope>NUCLEOTIDE SEQUENCE</scope>
    <source>
        <strain evidence="10">CCMP2877</strain>
    </source>
</reference>
<dbReference type="GO" id="GO:0016020">
    <property type="term" value="C:membrane"/>
    <property type="evidence" value="ECO:0007669"/>
    <property type="project" value="UniProtKB-SubCell"/>
</dbReference>
<dbReference type="InterPro" id="IPR000731">
    <property type="entry name" value="SSD"/>
</dbReference>
<name>A0A7S1XVU7_9STRA</name>
<feature type="transmembrane region" description="Helical" evidence="8">
    <location>
        <begin position="911"/>
        <end position="932"/>
    </location>
</feature>
<dbReference type="Pfam" id="PF02460">
    <property type="entry name" value="Patched"/>
    <property type="match status" value="1"/>
</dbReference>
<organism evidence="10">
    <name type="scientific">Phaeomonas parva</name>
    <dbReference type="NCBI Taxonomy" id="124430"/>
    <lineage>
        <taxon>Eukaryota</taxon>
        <taxon>Sar</taxon>
        <taxon>Stramenopiles</taxon>
        <taxon>Ochrophyta</taxon>
        <taxon>Pinguiophyceae</taxon>
        <taxon>Pinguiochrysidales</taxon>
        <taxon>Pinguiochrysidaceae</taxon>
        <taxon>Phaeomonas</taxon>
    </lineage>
</organism>
<feature type="transmembrane region" description="Helical" evidence="8">
    <location>
        <begin position="851"/>
        <end position="872"/>
    </location>
</feature>
<comment type="subcellular location">
    <subcellularLocation>
        <location evidence="1">Membrane</location>
        <topology evidence="1">Multi-pass membrane protein</topology>
    </subcellularLocation>
</comment>
<feature type="transmembrane region" description="Helical" evidence="8">
    <location>
        <begin position="518"/>
        <end position="537"/>
    </location>
</feature>
<dbReference type="EMBL" id="HBGJ01031704">
    <property type="protein sequence ID" value="CAD9261662.1"/>
    <property type="molecule type" value="Transcribed_RNA"/>
</dbReference>
<evidence type="ECO:0000256" key="2">
    <source>
        <dbReference type="ARBA" id="ARBA00022692"/>
    </source>
</evidence>